<keyword evidence="7" id="KW-0851">Voltage-gated channel</keyword>
<feature type="transmembrane region" description="Helical" evidence="13">
    <location>
        <begin position="12"/>
        <end position="36"/>
    </location>
</feature>
<sequence>SRSTGDCGSWLALPYFLLFFLLIAIIMLNLFTAVIIENFEKAHEQDEWRLTPQNLEDFVMLWSEYDDGSGTISPAALEQLLLRLDPPLGLGPYADNKEVLKFVYDLDIPLVSGRVPFHKTAFELVKRISKTDIPDGQLKTQMDGLVEAFFRDLNTSSQRDDQMRFTVAFSVMLIQRRWRSRFRANRLKMKRAWREARRDAPTYRALVDGPGPQLVAEALMRAG</sequence>
<feature type="non-terminal residue" evidence="15">
    <location>
        <position position="1"/>
    </location>
</feature>
<evidence type="ECO:0000256" key="5">
    <source>
        <dbReference type="ARBA" id="ARBA00022692"/>
    </source>
</evidence>
<evidence type="ECO:0000313" key="16">
    <source>
        <dbReference type="Proteomes" id="UP000722791"/>
    </source>
</evidence>
<evidence type="ECO:0000256" key="12">
    <source>
        <dbReference type="ARBA" id="ARBA00023303"/>
    </source>
</evidence>
<dbReference type="Gene3D" id="1.10.238.10">
    <property type="entry name" value="EF-hand"/>
    <property type="match status" value="1"/>
</dbReference>
<dbReference type="Gene3D" id="1.10.287.70">
    <property type="match status" value="1"/>
</dbReference>
<dbReference type="Pfam" id="PF00520">
    <property type="entry name" value="Ion_trans"/>
    <property type="match status" value="1"/>
</dbReference>
<evidence type="ECO:0000256" key="8">
    <source>
        <dbReference type="ARBA" id="ARBA00022989"/>
    </source>
</evidence>
<dbReference type="GO" id="GO:0098703">
    <property type="term" value="P:calcium ion import across plasma membrane"/>
    <property type="evidence" value="ECO:0007669"/>
    <property type="project" value="TreeGrafter"/>
</dbReference>
<keyword evidence="4" id="KW-0107">Calcium channel</keyword>
<dbReference type="Proteomes" id="UP000722791">
    <property type="component" value="Unassembled WGS sequence"/>
</dbReference>
<protein>
    <recommendedName>
        <fullName evidence="14">Ion transport domain-containing protein</fullName>
    </recommendedName>
</protein>
<proteinExistence type="predicted"/>
<dbReference type="EMBL" id="BNCQ01000014">
    <property type="protein sequence ID" value="GIM03601.1"/>
    <property type="molecule type" value="Genomic_DNA"/>
</dbReference>
<dbReference type="InterPro" id="IPR005821">
    <property type="entry name" value="Ion_trans_dom"/>
</dbReference>
<dbReference type="GO" id="GO:0008331">
    <property type="term" value="F:high voltage-gated calcium channel activity"/>
    <property type="evidence" value="ECO:0007669"/>
    <property type="project" value="TreeGrafter"/>
</dbReference>
<name>A0A8J4LP54_9CHLO</name>
<evidence type="ECO:0000256" key="2">
    <source>
        <dbReference type="ARBA" id="ARBA00022448"/>
    </source>
</evidence>
<keyword evidence="9" id="KW-0406">Ion transport</keyword>
<evidence type="ECO:0000256" key="9">
    <source>
        <dbReference type="ARBA" id="ARBA00023065"/>
    </source>
</evidence>
<keyword evidence="12" id="KW-0407">Ion channel</keyword>
<evidence type="ECO:0000256" key="7">
    <source>
        <dbReference type="ARBA" id="ARBA00022882"/>
    </source>
</evidence>
<reference evidence="15" key="1">
    <citation type="journal article" date="2021" name="Proc. Natl. Acad. Sci. U.S.A.">
        <title>Three genomes in the algal genus Volvox reveal the fate of a haploid sex-determining region after a transition to homothallism.</title>
        <authorList>
            <person name="Yamamoto K."/>
            <person name="Hamaji T."/>
            <person name="Kawai-Toyooka H."/>
            <person name="Matsuzaki R."/>
            <person name="Takahashi F."/>
            <person name="Nishimura Y."/>
            <person name="Kawachi M."/>
            <person name="Noguchi H."/>
            <person name="Minakuchi Y."/>
            <person name="Umen J.G."/>
            <person name="Toyoda A."/>
            <person name="Nozaki H."/>
        </authorList>
    </citation>
    <scope>NUCLEOTIDE SEQUENCE</scope>
    <source>
        <strain evidence="15">NIES-3785</strain>
    </source>
</reference>
<keyword evidence="2" id="KW-0813">Transport</keyword>
<evidence type="ECO:0000256" key="11">
    <source>
        <dbReference type="ARBA" id="ARBA00023180"/>
    </source>
</evidence>
<keyword evidence="11" id="KW-0325">Glycoprotein</keyword>
<evidence type="ECO:0000256" key="1">
    <source>
        <dbReference type="ARBA" id="ARBA00004141"/>
    </source>
</evidence>
<evidence type="ECO:0000256" key="6">
    <source>
        <dbReference type="ARBA" id="ARBA00022837"/>
    </source>
</evidence>
<gene>
    <name evidence="15" type="ORF">Vretimale_8332</name>
</gene>
<keyword evidence="5 13" id="KW-0812">Transmembrane</keyword>
<evidence type="ECO:0000256" key="3">
    <source>
        <dbReference type="ARBA" id="ARBA00022568"/>
    </source>
</evidence>
<dbReference type="AlphaFoldDB" id="A0A8J4LP54"/>
<feature type="non-terminal residue" evidence="15">
    <location>
        <position position="223"/>
    </location>
</feature>
<keyword evidence="10 13" id="KW-0472">Membrane</keyword>
<dbReference type="PANTHER" id="PTHR45628">
    <property type="entry name" value="VOLTAGE-DEPENDENT CALCIUM CHANNEL TYPE A SUBUNIT ALPHA-1"/>
    <property type="match status" value="1"/>
</dbReference>
<evidence type="ECO:0000256" key="4">
    <source>
        <dbReference type="ARBA" id="ARBA00022673"/>
    </source>
</evidence>
<dbReference type="GO" id="GO:0005891">
    <property type="term" value="C:voltage-gated calcium channel complex"/>
    <property type="evidence" value="ECO:0007669"/>
    <property type="project" value="TreeGrafter"/>
</dbReference>
<dbReference type="InterPro" id="IPR050599">
    <property type="entry name" value="VDCC_alpha-1_subunit"/>
</dbReference>
<accession>A0A8J4LP54</accession>
<evidence type="ECO:0000256" key="13">
    <source>
        <dbReference type="SAM" id="Phobius"/>
    </source>
</evidence>
<comment type="subcellular location">
    <subcellularLocation>
        <location evidence="1">Membrane</location>
        <topology evidence="1">Multi-pass membrane protein</topology>
    </subcellularLocation>
</comment>
<keyword evidence="6" id="KW-0106">Calcium</keyword>
<evidence type="ECO:0000313" key="15">
    <source>
        <dbReference type="EMBL" id="GIM03601.1"/>
    </source>
</evidence>
<feature type="domain" description="Ion transport" evidence="14">
    <location>
        <begin position="7"/>
        <end position="46"/>
    </location>
</feature>
<keyword evidence="3" id="KW-0109">Calcium transport</keyword>
<evidence type="ECO:0000259" key="14">
    <source>
        <dbReference type="Pfam" id="PF00520"/>
    </source>
</evidence>
<keyword evidence="8 13" id="KW-1133">Transmembrane helix</keyword>
<dbReference type="PANTHER" id="PTHR45628:SF7">
    <property type="entry name" value="VOLTAGE-DEPENDENT CALCIUM CHANNEL TYPE A SUBUNIT ALPHA-1"/>
    <property type="match status" value="1"/>
</dbReference>
<comment type="caution">
    <text evidence="15">The sequence shown here is derived from an EMBL/GenBank/DDBJ whole genome shotgun (WGS) entry which is preliminary data.</text>
</comment>
<evidence type="ECO:0000256" key="10">
    <source>
        <dbReference type="ARBA" id="ARBA00023136"/>
    </source>
</evidence>
<organism evidence="15 16">
    <name type="scientific">Volvox reticuliferus</name>
    <dbReference type="NCBI Taxonomy" id="1737510"/>
    <lineage>
        <taxon>Eukaryota</taxon>
        <taxon>Viridiplantae</taxon>
        <taxon>Chlorophyta</taxon>
        <taxon>core chlorophytes</taxon>
        <taxon>Chlorophyceae</taxon>
        <taxon>CS clade</taxon>
        <taxon>Chlamydomonadales</taxon>
        <taxon>Volvocaceae</taxon>
        <taxon>Volvox</taxon>
    </lineage>
</organism>